<accession>A0A558BLI0</accession>
<proteinExistence type="predicted"/>
<reference evidence="2 3" key="1">
    <citation type="submission" date="2019-07" db="EMBL/GenBank/DDBJ databases">
        <title>Hymenobacter sp. straun FUR1 Genome sequencing and assembly.</title>
        <authorList>
            <person name="Chhetri G."/>
        </authorList>
    </citation>
    <scope>NUCLEOTIDE SEQUENCE [LARGE SCALE GENOMIC DNA]</scope>
    <source>
        <strain evidence="2 3">Fur1</strain>
    </source>
</reference>
<evidence type="ECO:0000259" key="1">
    <source>
        <dbReference type="Pfam" id="PF20243"/>
    </source>
</evidence>
<dbReference type="InterPro" id="IPR046863">
    <property type="entry name" value="MbnP-like_dom"/>
</dbReference>
<evidence type="ECO:0000313" key="3">
    <source>
        <dbReference type="Proteomes" id="UP000317624"/>
    </source>
</evidence>
<dbReference type="Pfam" id="PF20243">
    <property type="entry name" value="MbnP"/>
    <property type="match status" value="1"/>
</dbReference>
<dbReference type="PROSITE" id="PS51257">
    <property type="entry name" value="PROKAR_LIPOPROTEIN"/>
    <property type="match status" value="1"/>
</dbReference>
<evidence type="ECO:0000313" key="2">
    <source>
        <dbReference type="EMBL" id="TVT37343.1"/>
    </source>
</evidence>
<dbReference type="Proteomes" id="UP000317624">
    <property type="component" value="Unassembled WGS sequence"/>
</dbReference>
<dbReference type="RefSeq" id="WP_144852812.1">
    <property type="nucleotide sequence ID" value="NZ_VMRJ01000007.1"/>
</dbReference>
<gene>
    <name evidence="2" type="ORF">FNT36_23330</name>
</gene>
<dbReference type="AlphaFoldDB" id="A0A558BLI0"/>
<organism evidence="2 3">
    <name type="scientific">Hymenobacter setariae</name>
    <dbReference type="NCBI Taxonomy" id="2594794"/>
    <lineage>
        <taxon>Bacteria</taxon>
        <taxon>Pseudomonadati</taxon>
        <taxon>Bacteroidota</taxon>
        <taxon>Cytophagia</taxon>
        <taxon>Cytophagales</taxon>
        <taxon>Hymenobacteraceae</taxon>
        <taxon>Hymenobacter</taxon>
    </lineage>
</organism>
<keyword evidence="3" id="KW-1185">Reference proteome</keyword>
<name>A0A558BLI0_9BACT</name>
<sequence>MNNRFPTLLGLLVLPLALFSSCKKDSDTLDSTGSVNFTVRNVAGAQDLALNTTAATTAAGEKFTVSTFEYYLSNIKFTKADGTTYAAPDTYFLVNQEKPASLSFTVPGVPAGDYTGVSFLVGVDAQKTGLTDPVTFTGDLNQANNMYWTWNSGHIFLKLEGTITSTTPSKPLTCHIGGYTDPNNAIVTAAPAFNGAKLTVQAGHTPQLALKADVTKVFDGPNPVALSTFTGAHMPSAQSVQLARNYAAGMFSVEKITTE</sequence>
<comment type="caution">
    <text evidence="2">The sequence shown here is derived from an EMBL/GenBank/DDBJ whole genome shotgun (WGS) entry which is preliminary data.</text>
</comment>
<dbReference type="EMBL" id="VMRJ01000007">
    <property type="protein sequence ID" value="TVT37343.1"/>
    <property type="molecule type" value="Genomic_DNA"/>
</dbReference>
<protein>
    <recommendedName>
        <fullName evidence="1">Copper-binding protein MbnP-like domain-containing protein</fullName>
    </recommendedName>
</protein>
<feature type="domain" description="Copper-binding protein MbnP-like" evidence="1">
    <location>
        <begin position="32"/>
        <end position="226"/>
    </location>
</feature>
<dbReference type="OrthoDB" id="64245at2"/>